<evidence type="ECO:0000313" key="10">
    <source>
        <dbReference type="Proteomes" id="UP000774617"/>
    </source>
</evidence>
<dbReference type="SUPFAM" id="SSF51556">
    <property type="entry name" value="Metallo-dependent hydrolases"/>
    <property type="match status" value="1"/>
</dbReference>
<evidence type="ECO:0000256" key="1">
    <source>
        <dbReference type="ARBA" id="ARBA00001966"/>
    </source>
</evidence>
<dbReference type="PRINTS" id="PR00415">
    <property type="entry name" value="ACONITASE"/>
</dbReference>
<dbReference type="InterPro" id="IPR032466">
    <property type="entry name" value="Metal_Hydrolase"/>
</dbReference>
<dbReference type="SUPFAM" id="SSF52016">
    <property type="entry name" value="LeuD/IlvD-like"/>
    <property type="match status" value="1"/>
</dbReference>
<protein>
    <recommendedName>
        <fullName evidence="3">Aconitate hydratase, mitochondrial</fullName>
    </recommendedName>
</protein>
<gene>
    <name evidence="9" type="ORF">B0J12DRAFT_699377</name>
</gene>
<dbReference type="Gene3D" id="3.40.1060.10">
    <property type="entry name" value="Aconitase, Domain 2"/>
    <property type="match status" value="1"/>
</dbReference>
<dbReference type="InterPro" id="IPR036008">
    <property type="entry name" value="Aconitase_4Fe-4S_dom"/>
</dbReference>
<comment type="similarity">
    <text evidence="2">Belongs to the aconitase/IPM isomerase family.</text>
</comment>
<dbReference type="Gene3D" id="3.20.20.140">
    <property type="entry name" value="Metal-dependent hydrolases"/>
    <property type="match status" value="1"/>
</dbReference>
<keyword evidence="5" id="KW-0408">Iron</keyword>
<keyword evidence="6" id="KW-0411">Iron-sulfur</keyword>
<evidence type="ECO:0000256" key="3">
    <source>
        <dbReference type="ARBA" id="ARBA00015940"/>
    </source>
</evidence>
<sequence>MTLIQFMSANLDTVAVPTTVHCNHLVVAKEASGPDLATAISTSLEVYNFLQQVCKKYGAGIIHEIVLEYYAYPGGLIIGTDSHTLNAGRLGMAAISVSRADAVDVVAGLAWELNTPKLVGVNLTGKLSGWASPKAVILKLAGDLTVKGATRAIIEYFDEGVHSLSATGMATICNMGAETGATTSIFPYAQSMAAYLDASSSSYLKDKFNHWKHNLKADPGAEYDQVIHLNLSELKPFINGPATPDLATPASAFKKEVEKNNWPKLVSAGLVRSCTTGAWFRFRSHLENISNNTLIGAVNAANKKANKNQERLHGRRWGRPRHGGGLQAAWQQWVVSADHNYGEGFSQEHVALQPRLLNGVAIIAKWFTRTHESNLKKQGMLPLTFKDGSDYERVEAEDRISLVGLSEFRPGHPVSMAVRKKDGTVWRTQLDHTFNEEPIAYFRAGSALNFMAQKSQPQLGLSPSFILKHLKRSTASLSHILPKNIALVQPSPYEYDNSLVLDLLRNCSEAHDKGALRAIVVIGPEKIQDEELDKTNALGVRGVRINPQVSASDDSKEKLGKTTKTTVERIESFKY</sequence>
<dbReference type="InterPro" id="IPR015928">
    <property type="entry name" value="Aconitase/3IPM_dehydase_swvl"/>
</dbReference>
<organism evidence="9 10">
    <name type="scientific">Macrophomina phaseolina</name>
    <dbReference type="NCBI Taxonomy" id="35725"/>
    <lineage>
        <taxon>Eukaryota</taxon>
        <taxon>Fungi</taxon>
        <taxon>Dikarya</taxon>
        <taxon>Ascomycota</taxon>
        <taxon>Pezizomycotina</taxon>
        <taxon>Dothideomycetes</taxon>
        <taxon>Dothideomycetes incertae sedis</taxon>
        <taxon>Botryosphaeriales</taxon>
        <taxon>Botryosphaeriaceae</taxon>
        <taxon>Macrophomina</taxon>
    </lineage>
</organism>
<name>A0ABQ8GCK7_9PEZI</name>
<dbReference type="Pfam" id="PF00694">
    <property type="entry name" value="Aconitase_C"/>
    <property type="match status" value="1"/>
</dbReference>
<keyword evidence="4" id="KW-0479">Metal-binding</keyword>
<dbReference type="InterPro" id="IPR015932">
    <property type="entry name" value="Aconitase_dom2"/>
</dbReference>
<evidence type="ECO:0000259" key="8">
    <source>
        <dbReference type="Pfam" id="PF00694"/>
    </source>
</evidence>
<dbReference type="EMBL" id="JAGTJR010000012">
    <property type="protein sequence ID" value="KAH7051320.1"/>
    <property type="molecule type" value="Genomic_DNA"/>
</dbReference>
<comment type="cofactor">
    <cofactor evidence="1">
        <name>[4Fe-4S] cluster</name>
        <dbReference type="ChEBI" id="CHEBI:49883"/>
    </cofactor>
</comment>
<dbReference type="Gene3D" id="3.30.499.10">
    <property type="entry name" value="Aconitase, domain 3"/>
    <property type="match status" value="1"/>
</dbReference>
<dbReference type="PANTHER" id="PTHR43160:SF3">
    <property type="entry name" value="ACONITATE HYDRATASE, MITOCHONDRIAL"/>
    <property type="match status" value="1"/>
</dbReference>
<comment type="caution">
    <text evidence="9">The sequence shown here is derived from an EMBL/GenBank/DDBJ whole genome shotgun (WGS) entry which is preliminary data.</text>
</comment>
<dbReference type="PANTHER" id="PTHR43160">
    <property type="entry name" value="ACONITATE HYDRATASE B"/>
    <property type="match status" value="1"/>
</dbReference>
<dbReference type="SUPFAM" id="SSF53732">
    <property type="entry name" value="Aconitase iron-sulfur domain"/>
    <property type="match status" value="1"/>
</dbReference>
<feature type="domain" description="Aconitase A/isopropylmalate dehydratase small subunit swivel" evidence="8">
    <location>
        <begin position="277"/>
        <end position="387"/>
    </location>
</feature>
<accession>A0ABQ8GCK7</accession>
<evidence type="ECO:0000259" key="7">
    <source>
        <dbReference type="Pfam" id="PF00330"/>
    </source>
</evidence>
<dbReference type="Proteomes" id="UP000774617">
    <property type="component" value="Unassembled WGS sequence"/>
</dbReference>
<keyword evidence="10" id="KW-1185">Reference proteome</keyword>
<proteinExistence type="inferred from homology"/>
<dbReference type="InterPro" id="IPR000573">
    <property type="entry name" value="AconitaseA/IPMdHydase_ssu_swvl"/>
</dbReference>
<reference evidence="9 10" key="1">
    <citation type="journal article" date="2021" name="Nat. Commun.">
        <title>Genetic determinants of endophytism in the Arabidopsis root mycobiome.</title>
        <authorList>
            <person name="Mesny F."/>
            <person name="Miyauchi S."/>
            <person name="Thiergart T."/>
            <person name="Pickel B."/>
            <person name="Atanasova L."/>
            <person name="Karlsson M."/>
            <person name="Huettel B."/>
            <person name="Barry K.W."/>
            <person name="Haridas S."/>
            <person name="Chen C."/>
            <person name="Bauer D."/>
            <person name="Andreopoulos W."/>
            <person name="Pangilinan J."/>
            <person name="LaButti K."/>
            <person name="Riley R."/>
            <person name="Lipzen A."/>
            <person name="Clum A."/>
            <person name="Drula E."/>
            <person name="Henrissat B."/>
            <person name="Kohler A."/>
            <person name="Grigoriev I.V."/>
            <person name="Martin F.M."/>
            <person name="Hacquard S."/>
        </authorList>
    </citation>
    <scope>NUCLEOTIDE SEQUENCE [LARGE SCALE GENOMIC DNA]</scope>
    <source>
        <strain evidence="9 10">MPI-SDFR-AT-0080</strain>
    </source>
</reference>
<evidence type="ECO:0000256" key="2">
    <source>
        <dbReference type="ARBA" id="ARBA00007185"/>
    </source>
</evidence>
<dbReference type="InterPro" id="IPR050926">
    <property type="entry name" value="Aconitase/IPM_isomerase"/>
</dbReference>
<dbReference type="Pfam" id="PF00330">
    <property type="entry name" value="Aconitase"/>
    <property type="match status" value="1"/>
</dbReference>
<feature type="domain" description="Aconitase/3-isopropylmalate dehydratase large subunit alpha/beta/alpha" evidence="7">
    <location>
        <begin position="14"/>
        <end position="260"/>
    </location>
</feature>
<dbReference type="InterPro" id="IPR001030">
    <property type="entry name" value="Acoase/IPM_deHydtase_lsu_aba"/>
</dbReference>
<dbReference type="InterPro" id="IPR015931">
    <property type="entry name" value="Acnase/IPM_dHydase_lsu_aba_1/3"/>
</dbReference>
<evidence type="ECO:0000256" key="4">
    <source>
        <dbReference type="ARBA" id="ARBA00022723"/>
    </source>
</evidence>
<evidence type="ECO:0000256" key="6">
    <source>
        <dbReference type="ARBA" id="ARBA00023014"/>
    </source>
</evidence>
<evidence type="ECO:0000256" key="5">
    <source>
        <dbReference type="ARBA" id="ARBA00023004"/>
    </source>
</evidence>
<dbReference type="Gene3D" id="3.20.19.10">
    <property type="entry name" value="Aconitase, domain 4"/>
    <property type="match status" value="1"/>
</dbReference>
<evidence type="ECO:0000313" key="9">
    <source>
        <dbReference type="EMBL" id="KAH7051320.1"/>
    </source>
</evidence>